<evidence type="ECO:0000313" key="2">
    <source>
        <dbReference type="Proteomes" id="UP000565441"/>
    </source>
</evidence>
<dbReference type="EMBL" id="JAACJP010000010">
    <property type="protein sequence ID" value="KAF5381540.1"/>
    <property type="molecule type" value="Genomic_DNA"/>
</dbReference>
<reference evidence="1 2" key="1">
    <citation type="journal article" date="2020" name="ISME J.">
        <title>Uncovering the hidden diversity of litter-decomposition mechanisms in mushroom-forming fungi.</title>
        <authorList>
            <person name="Floudas D."/>
            <person name="Bentzer J."/>
            <person name="Ahren D."/>
            <person name="Johansson T."/>
            <person name="Persson P."/>
            <person name="Tunlid A."/>
        </authorList>
    </citation>
    <scope>NUCLEOTIDE SEQUENCE [LARGE SCALE GENOMIC DNA]</scope>
    <source>
        <strain evidence="1 2">CBS 661.87</strain>
    </source>
</reference>
<sequence>MLLLAGETESRTWDVEPNVVHNYDFFSSDMRNFLGLKIYSTLLNGPKRELDKCIVPVPRTLTNLAVASQLHDQLHRRQLLGTLNGYGPMFENQDGQLAKTTCRLHRADDDQQ</sequence>
<evidence type="ECO:0000313" key="1">
    <source>
        <dbReference type="EMBL" id="KAF5381540.1"/>
    </source>
</evidence>
<proteinExistence type="predicted"/>
<dbReference type="Proteomes" id="UP000565441">
    <property type="component" value="Unassembled WGS sequence"/>
</dbReference>
<dbReference type="AlphaFoldDB" id="A0A8H5HEI5"/>
<accession>A0A8H5HEI5</accession>
<gene>
    <name evidence="1" type="ORF">D9615_005619</name>
</gene>
<keyword evidence="2" id="KW-1185">Reference proteome</keyword>
<comment type="caution">
    <text evidence="1">The sequence shown here is derived from an EMBL/GenBank/DDBJ whole genome shotgun (WGS) entry which is preliminary data.</text>
</comment>
<organism evidence="1 2">
    <name type="scientific">Tricholomella constricta</name>
    <dbReference type="NCBI Taxonomy" id="117010"/>
    <lineage>
        <taxon>Eukaryota</taxon>
        <taxon>Fungi</taxon>
        <taxon>Dikarya</taxon>
        <taxon>Basidiomycota</taxon>
        <taxon>Agaricomycotina</taxon>
        <taxon>Agaricomycetes</taxon>
        <taxon>Agaricomycetidae</taxon>
        <taxon>Agaricales</taxon>
        <taxon>Tricholomatineae</taxon>
        <taxon>Lyophyllaceae</taxon>
        <taxon>Tricholomella</taxon>
    </lineage>
</organism>
<protein>
    <submittedName>
        <fullName evidence="1">Uncharacterized protein</fullName>
    </submittedName>
</protein>
<name>A0A8H5HEI5_9AGAR</name>